<feature type="chain" id="PRO_5003508718" evidence="2">
    <location>
        <begin position="21"/>
        <end position="308"/>
    </location>
</feature>
<feature type="signal peptide" evidence="2">
    <location>
        <begin position="1"/>
        <end position="20"/>
    </location>
</feature>
<organism evidence="3 4">
    <name type="scientific">Tetrapisispora phaffii (strain ATCC 24235 / CBS 4417 / NBRC 1672 / NRRL Y-8282 / UCD 70-5)</name>
    <name type="common">Yeast</name>
    <name type="synonym">Fabospora phaffii</name>
    <dbReference type="NCBI Taxonomy" id="1071381"/>
    <lineage>
        <taxon>Eukaryota</taxon>
        <taxon>Fungi</taxon>
        <taxon>Dikarya</taxon>
        <taxon>Ascomycota</taxon>
        <taxon>Saccharomycotina</taxon>
        <taxon>Saccharomycetes</taxon>
        <taxon>Saccharomycetales</taxon>
        <taxon>Saccharomycetaceae</taxon>
        <taxon>Tetrapisispora</taxon>
    </lineage>
</organism>
<comment type="similarity">
    <text evidence="1">Belongs to the SUN family.</text>
</comment>
<evidence type="ECO:0000313" key="3">
    <source>
        <dbReference type="EMBL" id="CCE63948.1"/>
    </source>
</evidence>
<keyword evidence="2" id="KW-0732">Signal</keyword>
<dbReference type="InterPro" id="IPR005556">
    <property type="entry name" value="SUN"/>
</dbReference>
<keyword evidence="4" id="KW-1185">Reference proteome</keyword>
<dbReference type="PANTHER" id="PTHR31654">
    <property type="entry name" value="SECRETED BETA-GLUCOSIDASE ADG3-RELATED"/>
    <property type="match status" value="1"/>
</dbReference>
<dbReference type="Proteomes" id="UP000005666">
    <property type="component" value="Chromosome 7"/>
</dbReference>
<reference evidence="3 4" key="1">
    <citation type="journal article" date="2011" name="Proc. Natl. Acad. Sci. U.S.A.">
        <title>Evolutionary erosion of yeast sex chromosomes by mating-type switching accidents.</title>
        <authorList>
            <person name="Gordon J.L."/>
            <person name="Armisen D."/>
            <person name="Proux-Wera E."/>
            <person name="Oheigeartaigh S.S."/>
            <person name="Byrne K.P."/>
            <person name="Wolfe K.H."/>
        </authorList>
    </citation>
    <scope>NUCLEOTIDE SEQUENCE [LARGE SCALE GENOMIC DNA]</scope>
    <source>
        <strain evidence="4">ATCC 24235 / CBS 4417 / NBRC 1672 / NRRL Y-8282 / UCD 70-5</strain>
    </source>
</reference>
<dbReference type="OMA" id="GWAMHYD"/>
<dbReference type="PANTHER" id="PTHR31654:SF0">
    <property type="entry name" value="SECRETED BETA-GLUCOSIDASE ADG3-RELATED"/>
    <property type="match status" value="1"/>
</dbReference>
<evidence type="ECO:0000256" key="2">
    <source>
        <dbReference type="SAM" id="SignalP"/>
    </source>
</evidence>
<dbReference type="Pfam" id="PF03856">
    <property type="entry name" value="SUN"/>
    <property type="match status" value="1"/>
</dbReference>
<dbReference type="HOGENOM" id="CLU_026108_0_0_1"/>
<dbReference type="STRING" id="1071381.G8BVM0"/>
<dbReference type="eggNOG" id="ENOG502QWHV">
    <property type="taxonomic scope" value="Eukaryota"/>
</dbReference>
<dbReference type="KEGG" id="tpf:TPHA_0G01110"/>
<accession>G8BVM0</accession>
<dbReference type="InterPro" id="IPR053088">
    <property type="entry name" value="Beta-glucosidase/SUN-like"/>
</dbReference>
<sequence length="308" mass="33117">MVLSRISFISLISFINFARGSPLPEADSHHKHDHVDRRGGTCAFPSEEGMVAVQTSGTNAGWAMHYDQQCSYGSWCPYACKPGQLMAQWDPEVTSYTYPGSQYGGLYCDDNGVLQKPFPEKDYCYDGKGTFIAKNQAGSDVAFCQTVLPGNEEMLIPTLVGSNSDSVLAVPGTDYWASTASHFYVNPPGVSVDDGCKWGSTANPWGNWAPYVAGANMDDNQNTFVKIGWNPVYLEDTSPFKNVKPSYGVRITCDDPSQCEGLPCSIDPSSQDINAVNSTQSADGAGGGAFCVVTAKNGAKANIEVFEV</sequence>
<evidence type="ECO:0000256" key="1">
    <source>
        <dbReference type="ARBA" id="ARBA00010579"/>
    </source>
</evidence>
<dbReference type="AlphaFoldDB" id="G8BVM0"/>
<protein>
    <submittedName>
        <fullName evidence="3">Uncharacterized protein</fullName>
    </submittedName>
</protein>
<name>G8BVM0_TETPH</name>
<proteinExistence type="inferred from homology"/>
<dbReference type="OrthoDB" id="5554151at2759"/>
<dbReference type="GeneID" id="11535717"/>
<gene>
    <name evidence="3" type="primary">TPHA0G01110</name>
    <name evidence="3" type="ordered locus">TPHA_0G01110</name>
</gene>
<dbReference type="EMBL" id="HE612862">
    <property type="protein sequence ID" value="CCE63948.1"/>
    <property type="molecule type" value="Genomic_DNA"/>
</dbReference>
<dbReference type="RefSeq" id="XP_003686382.1">
    <property type="nucleotide sequence ID" value="XM_003686334.1"/>
</dbReference>
<evidence type="ECO:0000313" key="4">
    <source>
        <dbReference type="Proteomes" id="UP000005666"/>
    </source>
</evidence>